<dbReference type="PROSITE" id="PS50096">
    <property type="entry name" value="IQ"/>
    <property type="match status" value="1"/>
</dbReference>
<protein>
    <submittedName>
        <fullName evidence="1">Abnormal spindle-like microcephaly-associated</fullName>
    </submittedName>
</protein>
<evidence type="ECO:0000313" key="1">
    <source>
        <dbReference type="EMBL" id="JAP97822.1"/>
    </source>
</evidence>
<organism evidence="1">
    <name type="scientific">Lygus hesperus</name>
    <name type="common">Western plant bug</name>
    <dbReference type="NCBI Taxonomy" id="30085"/>
    <lineage>
        <taxon>Eukaryota</taxon>
        <taxon>Metazoa</taxon>
        <taxon>Ecdysozoa</taxon>
        <taxon>Arthropoda</taxon>
        <taxon>Hexapoda</taxon>
        <taxon>Insecta</taxon>
        <taxon>Pterygota</taxon>
        <taxon>Neoptera</taxon>
        <taxon>Paraneoptera</taxon>
        <taxon>Hemiptera</taxon>
        <taxon>Heteroptera</taxon>
        <taxon>Panheteroptera</taxon>
        <taxon>Cimicomorpha</taxon>
        <taxon>Miridae</taxon>
        <taxon>Mirini</taxon>
        <taxon>Lygus</taxon>
    </lineage>
</organism>
<sequence>KQRQEYEITRTAVFESRKEHVEVLSSHADISNSVAVKEDELAYEKQRQAALKIWRWYWRCKAARITRSYYLLLKEKVVFVQRRFRMLQARKRNGGCTVVLSSSVSVGERSLSIHRMRNVKEEYMLKSAAARKIQRWYRRLLDKRQQARMAQLLIAGRKILDWYLRVVMMRRERQLFLCQKRAAIRIQRYYRSYRRRAAAVNEGTAEPKVAPPTLSTNYERAIDFLLSPKVKTSLNWTYVSFKNLDVVTKYSPVLCERLAEPESTRVYSIIFYFLDTESRSDAYQAIFAHGMNVLLHLALYQKTYNAVWQNIVKYNGVDILLFLMGKFVEKKEDLFCRAATLIWLFSRSAEQLEENKNKTELLRRLSFYAKKIMATHKNLNAKKHKPVLPNLKTDWGYSKSEGQKEFPSRLDAILGLNKSYKFINF</sequence>
<dbReference type="AlphaFoldDB" id="A0A146KMQ5"/>
<accession>A0A146KMQ5</accession>
<reference evidence="1" key="1">
    <citation type="journal article" date="2016" name="Gigascience">
        <title>De novo construction of an expanded transcriptome assembly for the western tarnished plant bug, Lygus hesperus.</title>
        <authorList>
            <person name="Tassone E.E."/>
            <person name="Geib S.M."/>
            <person name="Hall B."/>
            <person name="Fabrick J.A."/>
            <person name="Brent C.S."/>
            <person name="Hull J.J."/>
        </authorList>
    </citation>
    <scope>NUCLEOTIDE SEQUENCE</scope>
</reference>
<dbReference type="EMBL" id="GDHC01020806">
    <property type="protein sequence ID" value="JAP97822.1"/>
    <property type="molecule type" value="Transcribed_RNA"/>
</dbReference>
<proteinExistence type="predicted"/>
<feature type="non-terminal residue" evidence="1">
    <location>
        <position position="1"/>
    </location>
</feature>
<name>A0A146KMQ5_LYGHE</name>
<gene>
    <name evidence="1" type="primary">Aspm_0</name>
    <name evidence="1" type="ORF">g.52816</name>
</gene>